<dbReference type="EMBL" id="JADAQX010000601">
    <property type="protein sequence ID" value="KAF8819787.1"/>
    <property type="molecule type" value="Genomic_DNA"/>
</dbReference>
<organism evidence="1 2">
    <name type="scientific">Cardiosporidium cionae</name>
    <dbReference type="NCBI Taxonomy" id="476202"/>
    <lineage>
        <taxon>Eukaryota</taxon>
        <taxon>Sar</taxon>
        <taxon>Alveolata</taxon>
        <taxon>Apicomplexa</taxon>
        <taxon>Aconoidasida</taxon>
        <taxon>Nephromycida</taxon>
        <taxon>Cardiosporidium</taxon>
    </lineage>
</organism>
<dbReference type="Proteomes" id="UP000823046">
    <property type="component" value="Unassembled WGS sequence"/>
</dbReference>
<proteinExistence type="predicted"/>
<sequence>MKELRREPTLQHASTADIISPPIKKLDSEMIQATTKAPQEIIDQMKVWLRTGIAPDGTQMLTSQVQDVYHGTTHDDPNYESLPEGAHTDYYYWSCPYRSHIGDINLIMMHAQVNFRDQTHMPADRLQEKTRKGKNLLVKAKKLREIEERERRVLLNRAMDRGAHRGHPLRKEGIYTKYFWRPFLKQASYTSPVILEGEEEI</sequence>
<gene>
    <name evidence="1" type="ORF">IE077_004009</name>
</gene>
<keyword evidence="2" id="KW-1185">Reference proteome</keyword>
<name>A0ABQ7J725_9APIC</name>
<evidence type="ECO:0000313" key="2">
    <source>
        <dbReference type="Proteomes" id="UP000823046"/>
    </source>
</evidence>
<accession>A0ABQ7J725</accession>
<reference evidence="1 2" key="1">
    <citation type="journal article" date="2020" name="bioRxiv">
        <title>Metabolic contributions of an alphaproteobacterial endosymbiont in the apicomplexan Cardiosporidium cionae.</title>
        <authorList>
            <person name="Hunter E.S."/>
            <person name="Paight C.J."/>
            <person name="Lane C.E."/>
        </authorList>
    </citation>
    <scope>NUCLEOTIDE SEQUENCE [LARGE SCALE GENOMIC DNA]</scope>
    <source>
        <strain evidence="1">ESH_2018</strain>
    </source>
</reference>
<comment type="caution">
    <text evidence="1">The sequence shown here is derived from an EMBL/GenBank/DDBJ whole genome shotgun (WGS) entry which is preliminary data.</text>
</comment>
<protein>
    <submittedName>
        <fullName evidence="1">Uncharacterized protein</fullName>
    </submittedName>
</protein>
<evidence type="ECO:0000313" key="1">
    <source>
        <dbReference type="EMBL" id="KAF8819787.1"/>
    </source>
</evidence>